<protein>
    <submittedName>
        <fullName evidence="4">ASST-domain-containing protein</fullName>
    </submittedName>
</protein>
<dbReference type="RefSeq" id="XP_070882226.1">
    <property type="nucleotide sequence ID" value="XM_071026417.1"/>
</dbReference>
<accession>A0ABR4LIN5</accession>
<evidence type="ECO:0000313" key="5">
    <source>
        <dbReference type="Proteomes" id="UP001610432"/>
    </source>
</evidence>
<keyword evidence="2" id="KW-0812">Transmembrane</keyword>
<keyword evidence="5" id="KW-1185">Reference proteome</keyword>
<comment type="caution">
    <text evidence="4">The sequence shown here is derived from an EMBL/GenBank/DDBJ whole genome shotgun (WGS) entry which is preliminary data.</text>
</comment>
<dbReference type="InterPro" id="IPR053143">
    <property type="entry name" value="Arylsulfate_ST"/>
</dbReference>
<proteinExistence type="predicted"/>
<evidence type="ECO:0000256" key="3">
    <source>
        <dbReference type="SAM" id="SignalP"/>
    </source>
</evidence>
<keyword evidence="2" id="KW-1133">Transmembrane helix</keyword>
<dbReference type="PANTHER" id="PTHR35340">
    <property type="entry name" value="PQQ ENZYME REPEAT PROTEIN-RELATED"/>
    <property type="match status" value="1"/>
</dbReference>
<dbReference type="Proteomes" id="UP001610432">
    <property type="component" value="Unassembled WGS sequence"/>
</dbReference>
<feature type="signal peptide" evidence="3">
    <location>
        <begin position="1"/>
        <end position="17"/>
    </location>
</feature>
<reference evidence="4 5" key="1">
    <citation type="submission" date="2024-07" db="EMBL/GenBank/DDBJ databases">
        <title>Section-level genome sequencing and comparative genomics of Aspergillus sections Usti and Cavernicolus.</title>
        <authorList>
            <consortium name="Lawrence Berkeley National Laboratory"/>
            <person name="Nybo J.L."/>
            <person name="Vesth T.C."/>
            <person name="Theobald S."/>
            <person name="Frisvad J.C."/>
            <person name="Larsen T.O."/>
            <person name="Kjaerboelling I."/>
            <person name="Rothschild-Mancinelli K."/>
            <person name="Lyhne E.K."/>
            <person name="Kogle M.E."/>
            <person name="Barry K."/>
            <person name="Clum A."/>
            <person name="Na H."/>
            <person name="Ledsgaard L."/>
            <person name="Lin J."/>
            <person name="Lipzen A."/>
            <person name="Kuo A."/>
            <person name="Riley R."/>
            <person name="Mondo S."/>
            <person name="Labutti K."/>
            <person name="Haridas S."/>
            <person name="Pangalinan J."/>
            <person name="Salamov A.A."/>
            <person name="Simmons B.A."/>
            <person name="Magnuson J.K."/>
            <person name="Chen J."/>
            <person name="Drula E."/>
            <person name="Henrissat B."/>
            <person name="Wiebenga A."/>
            <person name="Lubbers R.J."/>
            <person name="Gomes A.C."/>
            <person name="Macurrencykelacurrency M.R."/>
            <person name="Stajich J."/>
            <person name="Grigoriev I.V."/>
            <person name="Mortensen U.H."/>
            <person name="De Vries R.P."/>
            <person name="Baker S.E."/>
            <person name="Andersen M.R."/>
        </authorList>
    </citation>
    <scope>NUCLEOTIDE SEQUENCE [LARGE SCALE GENOMIC DNA]</scope>
    <source>
        <strain evidence="4 5">CBS 449.75</strain>
    </source>
</reference>
<feature type="region of interest" description="Disordered" evidence="1">
    <location>
        <begin position="450"/>
        <end position="499"/>
    </location>
</feature>
<organism evidence="4 5">
    <name type="scientific">Aspergillus lucknowensis</name>
    <dbReference type="NCBI Taxonomy" id="176173"/>
    <lineage>
        <taxon>Eukaryota</taxon>
        <taxon>Fungi</taxon>
        <taxon>Dikarya</taxon>
        <taxon>Ascomycota</taxon>
        <taxon>Pezizomycotina</taxon>
        <taxon>Eurotiomycetes</taxon>
        <taxon>Eurotiomycetidae</taxon>
        <taxon>Eurotiales</taxon>
        <taxon>Aspergillaceae</taxon>
        <taxon>Aspergillus</taxon>
        <taxon>Aspergillus subgen. Nidulantes</taxon>
    </lineage>
</organism>
<evidence type="ECO:0000256" key="2">
    <source>
        <dbReference type="SAM" id="Phobius"/>
    </source>
</evidence>
<gene>
    <name evidence="4" type="ORF">BJX67DRAFT_264932</name>
</gene>
<keyword evidence="3" id="KW-0732">Signal</keyword>
<evidence type="ECO:0000313" key="4">
    <source>
        <dbReference type="EMBL" id="KAL2863247.1"/>
    </source>
</evidence>
<feature type="chain" id="PRO_5046774851" evidence="3">
    <location>
        <begin position="18"/>
        <end position="680"/>
    </location>
</feature>
<dbReference type="Pfam" id="PF14269">
    <property type="entry name" value="Arylsulfotran_2"/>
    <property type="match status" value="1"/>
</dbReference>
<dbReference type="GeneID" id="98141489"/>
<dbReference type="PANTHER" id="PTHR35340:SF5">
    <property type="entry name" value="ASST-DOMAIN-CONTAINING PROTEIN"/>
    <property type="match status" value="1"/>
</dbReference>
<sequence>MWRPLFLSATLLNFALAEIPYHQLDDVVQPWPSTKGYYSTAIVSPSVDIVSNGTGCKDGRYTFLSVRGEGMAARGPTILDQDGELVWTTPFDDVPVYNLDVNTYKGEDYLTFWAGDDQVDGHGDGVIYMLDSSYKEVYKIRGPKGRSADLHEFQITRDETALFTVYDIVGADLQSVNGTRRGWVWDGRFIEVDVETNKVIFEWRASEHVNFTEVNQSRNFAGESYETAWDFFHINSVDKDDMGNFLVTALYIDHLMYINGTTGDIIWRLGGKHSDFKDLSSNSASTFSWPHHARFHDNGTALTLFDNASPKDQTNRGLYLDVDQSNMTVKIRHEYPAHKRHLVVPQAQAQSQGSVQVLDNGNVLLSYGLNGAAWTEYDGGALRCHAEFGPRNHFGSGNPASYRVFKHSWKGHPSTTPDFEIVGSKAAVSWNGATGVVTWVLEGAGVALPDPNHKSNYDYTGDPESDDGDQEDDDGDAEGEGDDEGDDDDEHHKSKPKKLFTVITSKPKSGFETVIEIPPETNYPFLRLRALTASGAVLGTTAVLPYGPNFTPQPDPDEDLPPAPPSRSPAPFFAGIGVTLGLVLLIYLFRRCCIRPCLRRRWQYQYLLKHGRDDGELDGYYATEEQEAGLHHVSDTESDEGDDVEVSALENPRLTPVFVRTPSALSSLSSGIGGMERAKQ</sequence>
<feature type="transmembrane region" description="Helical" evidence="2">
    <location>
        <begin position="570"/>
        <end position="589"/>
    </location>
</feature>
<feature type="compositionally biased region" description="Acidic residues" evidence="1">
    <location>
        <begin position="461"/>
        <end position="489"/>
    </location>
</feature>
<dbReference type="InterPro" id="IPR039535">
    <property type="entry name" value="ASST-like"/>
</dbReference>
<evidence type="ECO:0000256" key="1">
    <source>
        <dbReference type="SAM" id="MobiDB-lite"/>
    </source>
</evidence>
<name>A0ABR4LIN5_9EURO</name>
<dbReference type="EMBL" id="JBFXLQ010000054">
    <property type="protein sequence ID" value="KAL2863247.1"/>
    <property type="molecule type" value="Genomic_DNA"/>
</dbReference>
<feature type="region of interest" description="Disordered" evidence="1">
    <location>
        <begin position="547"/>
        <end position="566"/>
    </location>
</feature>
<keyword evidence="2" id="KW-0472">Membrane</keyword>